<protein>
    <submittedName>
        <fullName evidence="1">1,4-alpha-glucan branching enzyme GlgB</fullName>
    </submittedName>
</protein>
<organism evidence="1 2">
    <name type="scientific">Frankliniella fusca</name>
    <dbReference type="NCBI Taxonomy" id="407009"/>
    <lineage>
        <taxon>Eukaryota</taxon>
        <taxon>Metazoa</taxon>
        <taxon>Ecdysozoa</taxon>
        <taxon>Arthropoda</taxon>
        <taxon>Hexapoda</taxon>
        <taxon>Insecta</taxon>
        <taxon>Pterygota</taxon>
        <taxon>Neoptera</taxon>
        <taxon>Paraneoptera</taxon>
        <taxon>Thysanoptera</taxon>
        <taxon>Terebrantia</taxon>
        <taxon>Thripoidea</taxon>
        <taxon>Thripidae</taxon>
        <taxon>Frankliniella</taxon>
    </lineage>
</organism>
<reference evidence="1" key="2">
    <citation type="journal article" date="2023" name="BMC Genomics">
        <title>Pest status, molecular evolution, and epigenetic factors derived from the genome assembly of Frankliniella fusca, a thysanopteran phytovirus vector.</title>
        <authorList>
            <person name="Catto M.A."/>
            <person name="Labadie P.E."/>
            <person name="Jacobson A.L."/>
            <person name="Kennedy G.G."/>
            <person name="Srinivasan R."/>
            <person name="Hunt B.G."/>
        </authorList>
    </citation>
    <scope>NUCLEOTIDE SEQUENCE</scope>
    <source>
        <strain evidence="1">PL_HMW_Pooled</strain>
    </source>
</reference>
<dbReference type="Proteomes" id="UP001219518">
    <property type="component" value="Unassembled WGS sequence"/>
</dbReference>
<accession>A0AAE1I237</accession>
<evidence type="ECO:0000313" key="1">
    <source>
        <dbReference type="EMBL" id="KAK3931540.1"/>
    </source>
</evidence>
<reference evidence="1" key="1">
    <citation type="submission" date="2021-07" db="EMBL/GenBank/DDBJ databases">
        <authorList>
            <person name="Catto M.A."/>
            <person name="Jacobson A."/>
            <person name="Kennedy G."/>
            <person name="Labadie P."/>
            <person name="Hunt B.G."/>
            <person name="Srinivasan R."/>
        </authorList>
    </citation>
    <scope>NUCLEOTIDE SEQUENCE</scope>
    <source>
        <strain evidence="1">PL_HMW_Pooled</strain>
        <tissue evidence="1">Head</tissue>
    </source>
</reference>
<gene>
    <name evidence="1" type="ORF">KUF71_006558</name>
</gene>
<evidence type="ECO:0000313" key="2">
    <source>
        <dbReference type="Proteomes" id="UP001219518"/>
    </source>
</evidence>
<proteinExistence type="predicted"/>
<sequence length="185" mass="19040">MHDDDDSCTFIVKKIKVLRLWPSLSVPSTASAAASSASKTSATSSAASAVAAAAAPIATATTASATTASTVVEAAPAAAASKTSSATASTAAESAATTTSAAGAAAASTCTTASLRTRGLRQEPRKRQQLGRVDVNGCIKIRNFFYINFDNKIILTSVSHVTKRNNLRNNNTELSEFTSNIRQVQ</sequence>
<name>A0AAE1I237_9NEOP</name>
<comment type="caution">
    <text evidence="1">The sequence shown here is derived from an EMBL/GenBank/DDBJ whole genome shotgun (WGS) entry which is preliminary data.</text>
</comment>
<dbReference type="EMBL" id="JAHWGI010001426">
    <property type="protein sequence ID" value="KAK3931540.1"/>
    <property type="molecule type" value="Genomic_DNA"/>
</dbReference>
<dbReference type="AlphaFoldDB" id="A0AAE1I237"/>
<keyword evidence="2" id="KW-1185">Reference proteome</keyword>